<comment type="caution">
    <text evidence="2">The sequence shown here is derived from an EMBL/GenBank/DDBJ whole genome shotgun (WGS) entry which is preliminary data.</text>
</comment>
<dbReference type="EMBL" id="BARV01021792">
    <property type="protein sequence ID" value="GAI27668.1"/>
    <property type="molecule type" value="Genomic_DNA"/>
</dbReference>
<sequence>MRYNANMEDLIKKLEIYRLENRISQKQLANRLSVTFSTVNRWFNGKTKPNKIQRYHIKKMLGELN</sequence>
<dbReference type="GO" id="GO:0003677">
    <property type="term" value="F:DNA binding"/>
    <property type="evidence" value="ECO:0007669"/>
    <property type="project" value="InterPro"/>
</dbReference>
<evidence type="ECO:0000313" key="2">
    <source>
        <dbReference type="EMBL" id="GAI27668.1"/>
    </source>
</evidence>
<dbReference type="InterPro" id="IPR010982">
    <property type="entry name" value="Lambda_DNA-bd_dom_sf"/>
</dbReference>
<dbReference type="Gene3D" id="1.10.260.40">
    <property type="entry name" value="lambda repressor-like DNA-binding domains"/>
    <property type="match status" value="1"/>
</dbReference>
<dbReference type="PROSITE" id="PS50943">
    <property type="entry name" value="HTH_CROC1"/>
    <property type="match status" value="1"/>
</dbReference>
<gene>
    <name evidence="2" type="ORF">S06H3_36033</name>
</gene>
<feature type="domain" description="HTH cro/C1-type" evidence="1">
    <location>
        <begin position="14"/>
        <end position="50"/>
    </location>
</feature>
<accession>X1M8Q0</accession>
<dbReference type="CDD" id="cd00093">
    <property type="entry name" value="HTH_XRE"/>
    <property type="match status" value="1"/>
</dbReference>
<dbReference type="InterPro" id="IPR001387">
    <property type="entry name" value="Cro/C1-type_HTH"/>
</dbReference>
<dbReference type="AlphaFoldDB" id="X1M8Q0"/>
<dbReference type="Pfam" id="PF01381">
    <property type="entry name" value="HTH_3"/>
    <property type="match status" value="1"/>
</dbReference>
<reference evidence="2" key="1">
    <citation type="journal article" date="2014" name="Front. Microbiol.">
        <title>High frequency of phylogenetically diverse reductive dehalogenase-homologous genes in deep subseafloor sedimentary metagenomes.</title>
        <authorList>
            <person name="Kawai M."/>
            <person name="Futagami T."/>
            <person name="Toyoda A."/>
            <person name="Takaki Y."/>
            <person name="Nishi S."/>
            <person name="Hori S."/>
            <person name="Arai W."/>
            <person name="Tsubouchi T."/>
            <person name="Morono Y."/>
            <person name="Uchiyama I."/>
            <person name="Ito T."/>
            <person name="Fujiyama A."/>
            <person name="Inagaki F."/>
            <person name="Takami H."/>
        </authorList>
    </citation>
    <scope>NUCLEOTIDE SEQUENCE</scope>
    <source>
        <strain evidence="2">Expedition CK06-06</strain>
    </source>
</reference>
<dbReference type="SUPFAM" id="SSF47413">
    <property type="entry name" value="lambda repressor-like DNA-binding domains"/>
    <property type="match status" value="1"/>
</dbReference>
<evidence type="ECO:0000259" key="1">
    <source>
        <dbReference type="PROSITE" id="PS50943"/>
    </source>
</evidence>
<protein>
    <recommendedName>
        <fullName evidence="1">HTH cro/C1-type domain-containing protein</fullName>
    </recommendedName>
</protein>
<proteinExistence type="predicted"/>
<organism evidence="2">
    <name type="scientific">marine sediment metagenome</name>
    <dbReference type="NCBI Taxonomy" id="412755"/>
    <lineage>
        <taxon>unclassified sequences</taxon>
        <taxon>metagenomes</taxon>
        <taxon>ecological metagenomes</taxon>
    </lineage>
</organism>
<name>X1M8Q0_9ZZZZ</name>